<gene>
    <name evidence="2" type="ORF">Loak_0898</name>
</gene>
<evidence type="ECO:0000256" key="1">
    <source>
        <dbReference type="SAM" id="Phobius"/>
    </source>
</evidence>
<dbReference type="EMBL" id="LNYP01000015">
    <property type="protein sequence ID" value="KTD39735.1"/>
    <property type="molecule type" value="Genomic_DNA"/>
</dbReference>
<proteinExistence type="predicted"/>
<keyword evidence="1" id="KW-1133">Transmembrane helix</keyword>
<keyword evidence="1" id="KW-0472">Membrane</keyword>
<dbReference type="AlphaFoldDB" id="A0A0W0X585"/>
<sequence length="416" mass="47178">MTRKDNWTWGQKLLLIALVIILFLFGLNFLLSYMANRLVKSANVVGIDTKTNHLDLNLKIRVFPYFKLGFTNLEYSYKNKPVLKIEEASAHLSFFELFKKRVHIYNMTFKNGMINLTNLPQMTVQKERYHRESDHYEQGAADTIKQQKESPTSTFKTASERAFKLDHVQINNLDIIYAKSSTKPLHFEKITMEHNAADESFLMNLNGEFVGQTITGFAGIYPQKEKLLDFTLSLGKNVVSLALNDAHPMWEGNVRGLLSDPQMIKQLFQIAPEKLPQKLEAVFLIANNKITVSPIKISFPEATLSARFSQEASSPINIDINIPAALLTTLFDVPTASCPLPNLMTKLLKGLNTNIIFMIEANNPQTASAVKTSVFIDHVGIKFDNNALPSNFEQTLKACFDYQLEEEDSAVTYHFR</sequence>
<reference evidence="2 3" key="1">
    <citation type="submission" date="2015-11" db="EMBL/GenBank/DDBJ databases">
        <title>Genomic analysis of 38 Legionella species identifies large and diverse effector repertoires.</title>
        <authorList>
            <person name="Burstein D."/>
            <person name="Amaro F."/>
            <person name="Zusman T."/>
            <person name="Lifshitz Z."/>
            <person name="Cohen O."/>
            <person name="Gilbert J.A."/>
            <person name="Pupko T."/>
            <person name="Shuman H.A."/>
            <person name="Segal G."/>
        </authorList>
    </citation>
    <scope>NUCLEOTIDE SEQUENCE [LARGE SCALE GENOMIC DNA]</scope>
    <source>
        <strain evidence="2 3">Oak Ridge-10</strain>
    </source>
</reference>
<organism evidence="2 3">
    <name type="scientific">Legionella oakridgensis</name>
    <dbReference type="NCBI Taxonomy" id="29423"/>
    <lineage>
        <taxon>Bacteria</taxon>
        <taxon>Pseudomonadati</taxon>
        <taxon>Pseudomonadota</taxon>
        <taxon>Gammaproteobacteria</taxon>
        <taxon>Legionellales</taxon>
        <taxon>Legionellaceae</taxon>
        <taxon>Legionella</taxon>
    </lineage>
</organism>
<keyword evidence="1" id="KW-0812">Transmembrane</keyword>
<dbReference type="PATRIC" id="fig|29423.5.peg.942"/>
<name>A0A0W0X585_9GAMM</name>
<evidence type="ECO:0000313" key="2">
    <source>
        <dbReference type="EMBL" id="KTD39735.1"/>
    </source>
</evidence>
<evidence type="ECO:0000313" key="3">
    <source>
        <dbReference type="Proteomes" id="UP000054858"/>
    </source>
</evidence>
<dbReference type="Proteomes" id="UP000054858">
    <property type="component" value="Unassembled WGS sequence"/>
</dbReference>
<feature type="transmembrane region" description="Helical" evidence="1">
    <location>
        <begin position="12"/>
        <end position="35"/>
    </location>
</feature>
<accession>A0A0W0X585</accession>
<comment type="caution">
    <text evidence="2">The sequence shown here is derived from an EMBL/GenBank/DDBJ whole genome shotgun (WGS) entry which is preliminary data.</text>
</comment>
<protein>
    <submittedName>
        <fullName evidence="2">AsmA family protein</fullName>
    </submittedName>
</protein>